<dbReference type="SUPFAM" id="SSF53474">
    <property type="entry name" value="alpha/beta-Hydrolases"/>
    <property type="match status" value="1"/>
</dbReference>
<evidence type="ECO:0000313" key="4">
    <source>
        <dbReference type="Proteomes" id="UP001595645"/>
    </source>
</evidence>
<dbReference type="InterPro" id="IPR029058">
    <property type="entry name" value="AB_hydrolase_fold"/>
</dbReference>
<evidence type="ECO:0000313" key="3">
    <source>
        <dbReference type="EMBL" id="MFC3453704.1"/>
    </source>
</evidence>
<dbReference type="PANTHER" id="PTHR43798">
    <property type="entry name" value="MONOACYLGLYCEROL LIPASE"/>
    <property type="match status" value="1"/>
</dbReference>
<dbReference type="Pfam" id="PF00561">
    <property type="entry name" value="Abhydrolase_1"/>
    <property type="match status" value="1"/>
</dbReference>
<dbReference type="PROSITE" id="PS50075">
    <property type="entry name" value="CARRIER"/>
    <property type="match status" value="1"/>
</dbReference>
<organism evidence="3 4">
    <name type="scientific">Amycolatopsis speibonae</name>
    <dbReference type="NCBI Taxonomy" id="1450224"/>
    <lineage>
        <taxon>Bacteria</taxon>
        <taxon>Bacillati</taxon>
        <taxon>Actinomycetota</taxon>
        <taxon>Actinomycetes</taxon>
        <taxon>Pseudonocardiales</taxon>
        <taxon>Pseudonocardiaceae</taxon>
        <taxon>Amycolatopsis</taxon>
    </lineage>
</organism>
<dbReference type="EMBL" id="JBHRWK010000054">
    <property type="protein sequence ID" value="MFC3453704.1"/>
    <property type="molecule type" value="Genomic_DNA"/>
</dbReference>
<dbReference type="RefSeq" id="WP_378242547.1">
    <property type="nucleotide sequence ID" value="NZ_JBHRWK010000054.1"/>
</dbReference>
<gene>
    <name evidence="3" type="ORF">ACFOSH_30060</name>
</gene>
<dbReference type="Pfam" id="PF00550">
    <property type="entry name" value="PP-binding"/>
    <property type="match status" value="1"/>
</dbReference>
<protein>
    <submittedName>
        <fullName evidence="3">Alpha/beta fold hydrolase</fullName>
    </submittedName>
</protein>
<dbReference type="InterPro" id="IPR050266">
    <property type="entry name" value="AB_hydrolase_sf"/>
</dbReference>
<evidence type="ECO:0000256" key="1">
    <source>
        <dbReference type="ARBA" id="ARBA00022801"/>
    </source>
</evidence>
<dbReference type="Proteomes" id="UP001595645">
    <property type="component" value="Unassembled WGS sequence"/>
</dbReference>
<dbReference type="Gene3D" id="1.10.1200.10">
    <property type="entry name" value="ACP-like"/>
    <property type="match status" value="1"/>
</dbReference>
<proteinExistence type="predicted"/>
<comment type="caution">
    <text evidence="3">The sequence shown here is derived from an EMBL/GenBank/DDBJ whole genome shotgun (WGS) entry which is preliminary data.</text>
</comment>
<dbReference type="PANTHER" id="PTHR43798:SF31">
    <property type="entry name" value="AB HYDROLASE SUPERFAMILY PROTEIN YCLE"/>
    <property type="match status" value="1"/>
</dbReference>
<dbReference type="GO" id="GO:0016787">
    <property type="term" value="F:hydrolase activity"/>
    <property type="evidence" value="ECO:0007669"/>
    <property type="project" value="UniProtKB-KW"/>
</dbReference>
<reference evidence="4" key="1">
    <citation type="journal article" date="2019" name="Int. J. Syst. Evol. Microbiol.">
        <title>The Global Catalogue of Microorganisms (GCM) 10K type strain sequencing project: providing services to taxonomists for standard genome sequencing and annotation.</title>
        <authorList>
            <consortium name="The Broad Institute Genomics Platform"/>
            <consortium name="The Broad Institute Genome Sequencing Center for Infectious Disease"/>
            <person name="Wu L."/>
            <person name="Ma J."/>
        </authorList>
    </citation>
    <scope>NUCLEOTIDE SEQUENCE [LARGE SCALE GENOMIC DNA]</scope>
    <source>
        <strain evidence="4">CGMCC 4.7676</strain>
    </source>
</reference>
<dbReference type="InterPro" id="IPR009081">
    <property type="entry name" value="PP-bd_ACP"/>
</dbReference>
<accession>A0ABV7P6Z9</accession>
<keyword evidence="4" id="KW-1185">Reference proteome</keyword>
<dbReference type="PRINTS" id="PR00111">
    <property type="entry name" value="ABHYDROLASE"/>
</dbReference>
<feature type="domain" description="Carrier" evidence="2">
    <location>
        <begin position="1"/>
        <end position="69"/>
    </location>
</feature>
<dbReference type="InterPro" id="IPR036736">
    <property type="entry name" value="ACP-like_sf"/>
</dbReference>
<dbReference type="SUPFAM" id="SSF47336">
    <property type="entry name" value="ACP-like"/>
    <property type="match status" value="1"/>
</dbReference>
<name>A0ABV7P6Z9_9PSEU</name>
<dbReference type="Gene3D" id="3.40.50.1820">
    <property type="entry name" value="alpha/beta hydrolase"/>
    <property type="match status" value="1"/>
</dbReference>
<keyword evidence="1 3" id="KW-0378">Hydrolase</keyword>
<dbReference type="InterPro" id="IPR000073">
    <property type="entry name" value="AB_hydrolase_1"/>
</dbReference>
<sequence>MLRELLEEYGLDDAEIGRDTKFHDLELDSIDLVTLSGRLRDHYGDKVNFAEFVAERELAEIIALTVGELDVHVRRLGPEAGDAQVVMYDLRGHGRTTRPATGYRLEEFVADLDGLLATLEIDRPVHVVGNSFGGSVAFGLAASRPERVASVIAIEAEPPVRAWIGHMAEGLADAKNRLAHDEVIGWIAENHGAHTARLSKTAYKILAATTLAEDIPLSRTIGDDLAAVRCPVFALFGDPSGLSAQVPDLEPNLARCRTVVLPEQGHSVLVERTAETTELILGWVREHSCETAV</sequence>
<evidence type="ECO:0000259" key="2">
    <source>
        <dbReference type="PROSITE" id="PS50075"/>
    </source>
</evidence>